<gene>
    <name evidence="1" type="ORF">UV59_C0020G0011</name>
</gene>
<comment type="caution">
    <text evidence="1">The sequence shown here is derived from an EMBL/GenBank/DDBJ whole genome shotgun (WGS) entry which is preliminary data.</text>
</comment>
<evidence type="ECO:0000313" key="1">
    <source>
        <dbReference type="EMBL" id="KKS84382.1"/>
    </source>
</evidence>
<evidence type="ECO:0000313" key="2">
    <source>
        <dbReference type="Proteomes" id="UP000034543"/>
    </source>
</evidence>
<dbReference type="Proteomes" id="UP000034543">
    <property type="component" value="Unassembled WGS sequence"/>
</dbReference>
<organism evidence="1 2">
    <name type="scientific">Candidatus Gottesmanbacteria bacterium GW2011_GWA1_43_11</name>
    <dbReference type="NCBI Taxonomy" id="1618436"/>
    <lineage>
        <taxon>Bacteria</taxon>
        <taxon>Candidatus Gottesmaniibacteriota</taxon>
    </lineage>
</organism>
<dbReference type="Gene3D" id="3.40.50.2000">
    <property type="entry name" value="Glycogen Phosphorylase B"/>
    <property type="match status" value="1"/>
</dbReference>
<protein>
    <submittedName>
        <fullName evidence="1">Uncharacterized protein</fullName>
    </submittedName>
</protein>
<proteinExistence type="predicted"/>
<dbReference type="SUPFAM" id="SSF53756">
    <property type="entry name" value="UDP-Glycosyltransferase/glycogen phosphorylase"/>
    <property type="match status" value="1"/>
</dbReference>
<name>A0A0G1CFS6_9BACT</name>
<dbReference type="EMBL" id="LCFB01000020">
    <property type="protein sequence ID" value="KKS84382.1"/>
    <property type="molecule type" value="Genomic_DNA"/>
</dbReference>
<reference evidence="1 2" key="1">
    <citation type="journal article" date="2015" name="Nature">
        <title>rRNA introns, odd ribosomes, and small enigmatic genomes across a large radiation of phyla.</title>
        <authorList>
            <person name="Brown C.T."/>
            <person name="Hug L.A."/>
            <person name="Thomas B.C."/>
            <person name="Sharon I."/>
            <person name="Castelle C.J."/>
            <person name="Singh A."/>
            <person name="Wilkins M.J."/>
            <person name="Williams K.H."/>
            <person name="Banfield J.F."/>
        </authorList>
    </citation>
    <scope>NUCLEOTIDE SEQUENCE [LARGE SCALE GENOMIC DNA]</scope>
</reference>
<accession>A0A0G1CFS6</accession>
<dbReference type="AlphaFoldDB" id="A0A0G1CFS6"/>
<sequence>MAASARSGLFNGFQQHLKQLLQRYIRLIEFSQFFTRQDIVNFYQDIAIQIVWRPYIDEKRIKLFNPLKLVNAASFGIPTIALEERAFVEMKGYYFPVGTIEEFIAQLDELQTSPTLYEDYAQRCIQKSENYHIDNISRMYQQLN</sequence>
<dbReference type="STRING" id="1618436.UV59_C0020G0011"/>